<feature type="region of interest" description="Disordered" evidence="1">
    <location>
        <begin position="266"/>
        <end position="287"/>
    </location>
</feature>
<feature type="compositionally biased region" description="Gly residues" evidence="1">
    <location>
        <begin position="266"/>
        <end position="281"/>
    </location>
</feature>
<evidence type="ECO:0000256" key="1">
    <source>
        <dbReference type="SAM" id="MobiDB-lite"/>
    </source>
</evidence>
<reference evidence="2" key="1">
    <citation type="journal article" date="2021" name="Proc. Natl. Acad. Sci. U.S.A.">
        <title>A Catalog of Tens of Thousands of Viruses from Human Metagenomes Reveals Hidden Associations with Chronic Diseases.</title>
        <authorList>
            <person name="Tisza M.J."/>
            <person name="Buck C.B."/>
        </authorList>
    </citation>
    <scope>NUCLEOTIDE SEQUENCE</scope>
    <source>
        <strain evidence="2">CtagO6</strain>
    </source>
</reference>
<sequence>MATKYTYDKNKDYQAMINQAVDSGDFRSAALYEQQRNQKIDDMNTAGTNAKGHQKTDLYSQYLDGGTNTAQGYLSEMASSRKPADSENYNKWQQALEQYQNAKFEYDFDSDPQKQSYERNAQKNYEDTLAQTSARTGGLASSYAGQASQQAYQDTMTQAYQILYNLARDDFNNEQQRTLNTANQYWNAYQNDLDLSDTDWERMYSLYGLVNDQETAKAKADAAAAESEKESALMAAYGGDYSRFAKAYGITDAQARAYLAAANGVGSSGSSGSGRSSGGSSGSAKAKSTDGIVDTMLSFGDDTKAYEYLVGLKYTNSITENLWNLYQSARGNGNSALSKLKKASASDTASKIGAAARAATGKTAGTASSYAKAKANMMTASEFEQEKHLGNSSAKYYDTYADYVKAYNEWLETLR</sequence>
<evidence type="ECO:0000313" key="2">
    <source>
        <dbReference type="EMBL" id="DAD96357.1"/>
    </source>
</evidence>
<proteinExistence type="predicted"/>
<protein>
    <submittedName>
        <fullName evidence="2">Uncharacterized protein</fullName>
    </submittedName>
</protein>
<name>A0A8S5NNH8_9CAUD</name>
<dbReference type="EMBL" id="BK015215">
    <property type="protein sequence ID" value="DAD96357.1"/>
    <property type="molecule type" value="Genomic_DNA"/>
</dbReference>
<accession>A0A8S5NNH8</accession>
<organism evidence="2">
    <name type="scientific">Myoviridae sp. ctagO6</name>
    <dbReference type="NCBI Taxonomy" id="2826667"/>
    <lineage>
        <taxon>Viruses</taxon>
        <taxon>Duplodnaviria</taxon>
        <taxon>Heunggongvirae</taxon>
        <taxon>Uroviricota</taxon>
        <taxon>Caudoviricetes</taxon>
    </lineage>
</organism>